<name>A0A517M205_9BACT</name>
<dbReference type="AlphaFoldDB" id="A0A517M205"/>
<evidence type="ECO:0000259" key="1">
    <source>
        <dbReference type="Pfam" id="PF05050"/>
    </source>
</evidence>
<organism evidence="2 3">
    <name type="scientific">Rosistilla ulvae</name>
    <dbReference type="NCBI Taxonomy" id="1930277"/>
    <lineage>
        <taxon>Bacteria</taxon>
        <taxon>Pseudomonadati</taxon>
        <taxon>Planctomycetota</taxon>
        <taxon>Planctomycetia</taxon>
        <taxon>Pirellulales</taxon>
        <taxon>Pirellulaceae</taxon>
        <taxon>Rosistilla</taxon>
    </lineage>
</organism>
<dbReference type="Proteomes" id="UP000319557">
    <property type="component" value="Chromosome"/>
</dbReference>
<evidence type="ECO:0000313" key="2">
    <source>
        <dbReference type="EMBL" id="QDS88914.1"/>
    </source>
</evidence>
<dbReference type="OrthoDB" id="276857at2"/>
<dbReference type="InterPro" id="IPR006342">
    <property type="entry name" value="FkbM_mtfrase"/>
</dbReference>
<dbReference type="InterPro" id="IPR052514">
    <property type="entry name" value="SAM-dependent_MTase"/>
</dbReference>
<keyword evidence="3" id="KW-1185">Reference proteome</keyword>
<dbReference type="GO" id="GO:0008168">
    <property type="term" value="F:methyltransferase activity"/>
    <property type="evidence" value="ECO:0007669"/>
    <property type="project" value="UniProtKB-KW"/>
</dbReference>
<keyword evidence="2" id="KW-0808">Transferase</keyword>
<proteinExistence type="predicted"/>
<dbReference type="GO" id="GO:0032259">
    <property type="term" value="P:methylation"/>
    <property type="evidence" value="ECO:0007669"/>
    <property type="project" value="UniProtKB-KW"/>
</dbReference>
<dbReference type="PANTHER" id="PTHR34203:SF15">
    <property type="entry name" value="SLL1173 PROTEIN"/>
    <property type="match status" value="1"/>
</dbReference>
<keyword evidence="2" id="KW-0489">Methyltransferase</keyword>
<sequence length="186" mass="21572">MFSELRRGDIAIDLGANVGKITQLMANTGAKVHAFEPDPNAFRVLEKKFRWNWNVRLHNVAVSNKVERMKLFFREEHLTDPVKYSVGSTLNPNKTNNNNAFYAEVDVIRFSDFLRRFSRIRVLKIDIEGAEVHVLEDLLNRDLLRRVDITLVETHEECIPDTSQGMAVIRQRVKDAGLSNIYFNWI</sequence>
<reference evidence="2 3" key="1">
    <citation type="submission" date="2019-02" db="EMBL/GenBank/DDBJ databases">
        <title>Deep-cultivation of Planctomycetes and their phenomic and genomic characterization uncovers novel biology.</title>
        <authorList>
            <person name="Wiegand S."/>
            <person name="Jogler M."/>
            <person name="Boedeker C."/>
            <person name="Pinto D."/>
            <person name="Vollmers J."/>
            <person name="Rivas-Marin E."/>
            <person name="Kohn T."/>
            <person name="Peeters S.H."/>
            <person name="Heuer A."/>
            <person name="Rast P."/>
            <person name="Oberbeckmann S."/>
            <person name="Bunk B."/>
            <person name="Jeske O."/>
            <person name="Meyerdierks A."/>
            <person name="Storesund J.E."/>
            <person name="Kallscheuer N."/>
            <person name="Luecker S."/>
            <person name="Lage O.M."/>
            <person name="Pohl T."/>
            <person name="Merkel B.J."/>
            <person name="Hornburger P."/>
            <person name="Mueller R.-W."/>
            <person name="Bruemmer F."/>
            <person name="Labrenz M."/>
            <person name="Spormann A.M."/>
            <person name="Op den Camp H."/>
            <person name="Overmann J."/>
            <person name="Amann R."/>
            <person name="Jetten M.S.M."/>
            <person name="Mascher T."/>
            <person name="Medema M.H."/>
            <person name="Devos D.P."/>
            <person name="Kaster A.-K."/>
            <person name="Ovreas L."/>
            <person name="Rohde M."/>
            <person name="Galperin M.Y."/>
            <person name="Jogler C."/>
        </authorList>
    </citation>
    <scope>NUCLEOTIDE SEQUENCE [LARGE SCALE GENOMIC DNA]</scope>
    <source>
        <strain evidence="2 3">EC9</strain>
    </source>
</reference>
<dbReference type="InterPro" id="IPR029063">
    <property type="entry name" value="SAM-dependent_MTases_sf"/>
</dbReference>
<protein>
    <submittedName>
        <fullName evidence="2">31-O-demethyl-FK506 methyltransferase FkbM</fullName>
        <ecNumber evidence="2">2.1.1.-</ecNumber>
    </submittedName>
</protein>
<dbReference type="EMBL" id="CP036261">
    <property type="protein sequence ID" value="QDS88914.1"/>
    <property type="molecule type" value="Genomic_DNA"/>
</dbReference>
<dbReference type="EC" id="2.1.1.-" evidence="2"/>
<dbReference type="Gene3D" id="3.40.50.150">
    <property type="entry name" value="Vaccinia Virus protein VP39"/>
    <property type="match status" value="1"/>
</dbReference>
<accession>A0A517M205</accession>
<evidence type="ECO:0000313" key="3">
    <source>
        <dbReference type="Proteomes" id="UP000319557"/>
    </source>
</evidence>
<feature type="domain" description="Methyltransferase FkbM" evidence="1">
    <location>
        <begin position="13"/>
        <end position="156"/>
    </location>
</feature>
<dbReference type="KEGG" id="ruv:EC9_31090"/>
<dbReference type="RefSeq" id="WP_145346461.1">
    <property type="nucleotide sequence ID" value="NZ_CP036261.1"/>
</dbReference>
<dbReference type="NCBIfam" id="TIGR01444">
    <property type="entry name" value="fkbM_fam"/>
    <property type="match status" value="1"/>
</dbReference>
<dbReference type="SUPFAM" id="SSF53335">
    <property type="entry name" value="S-adenosyl-L-methionine-dependent methyltransferases"/>
    <property type="match status" value="1"/>
</dbReference>
<dbReference type="PANTHER" id="PTHR34203">
    <property type="entry name" value="METHYLTRANSFERASE, FKBM FAMILY PROTEIN"/>
    <property type="match status" value="1"/>
</dbReference>
<dbReference type="Pfam" id="PF05050">
    <property type="entry name" value="Methyltransf_21"/>
    <property type="match status" value="1"/>
</dbReference>
<gene>
    <name evidence="2" type="primary">fkbM_2</name>
    <name evidence="2" type="ORF">EC9_31090</name>
</gene>